<evidence type="ECO:0000313" key="2">
    <source>
        <dbReference type="Proteomes" id="UP001239445"/>
    </source>
</evidence>
<dbReference type="Proteomes" id="UP001239445">
    <property type="component" value="Unassembled WGS sequence"/>
</dbReference>
<proteinExistence type="predicted"/>
<keyword evidence="2" id="KW-1185">Reference proteome</keyword>
<name>A0AAJ0BLU9_9PEZI</name>
<evidence type="ECO:0000313" key="1">
    <source>
        <dbReference type="EMBL" id="KAK1760655.1"/>
    </source>
</evidence>
<protein>
    <submittedName>
        <fullName evidence="1">Uncharacterized protein</fullName>
    </submittedName>
</protein>
<comment type="caution">
    <text evidence="1">The sequence shown here is derived from an EMBL/GenBank/DDBJ whole genome shotgun (WGS) entry which is preliminary data.</text>
</comment>
<organism evidence="1 2">
    <name type="scientific">Echria macrotheca</name>
    <dbReference type="NCBI Taxonomy" id="438768"/>
    <lineage>
        <taxon>Eukaryota</taxon>
        <taxon>Fungi</taxon>
        <taxon>Dikarya</taxon>
        <taxon>Ascomycota</taxon>
        <taxon>Pezizomycotina</taxon>
        <taxon>Sordariomycetes</taxon>
        <taxon>Sordariomycetidae</taxon>
        <taxon>Sordariales</taxon>
        <taxon>Schizotheciaceae</taxon>
        <taxon>Echria</taxon>
    </lineage>
</organism>
<reference evidence="1" key="1">
    <citation type="submission" date="2023-06" db="EMBL/GenBank/DDBJ databases">
        <title>Genome-scale phylogeny and comparative genomics of the fungal order Sordariales.</title>
        <authorList>
            <consortium name="Lawrence Berkeley National Laboratory"/>
            <person name="Hensen N."/>
            <person name="Bonometti L."/>
            <person name="Westerberg I."/>
            <person name="Brannstrom I.O."/>
            <person name="Guillou S."/>
            <person name="Cros-Aarteil S."/>
            <person name="Calhoun S."/>
            <person name="Haridas S."/>
            <person name="Kuo A."/>
            <person name="Mondo S."/>
            <person name="Pangilinan J."/>
            <person name="Riley R."/>
            <person name="Labutti K."/>
            <person name="Andreopoulos B."/>
            <person name="Lipzen A."/>
            <person name="Chen C."/>
            <person name="Yanf M."/>
            <person name="Daum C."/>
            <person name="Ng V."/>
            <person name="Clum A."/>
            <person name="Steindorff A."/>
            <person name="Ohm R."/>
            <person name="Martin F."/>
            <person name="Silar P."/>
            <person name="Natvig D."/>
            <person name="Lalanne C."/>
            <person name="Gautier V."/>
            <person name="Ament-Velasquez S.L."/>
            <person name="Kruys A."/>
            <person name="Hutchinson M.I."/>
            <person name="Powell A.J."/>
            <person name="Barry K."/>
            <person name="Miller A.N."/>
            <person name="Grigoriev I.V."/>
            <person name="Debuchy R."/>
            <person name="Gladieux P."/>
            <person name="Thoren M.H."/>
            <person name="Johannesson H."/>
        </authorList>
    </citation>
    <scope>NUCLEOTIDE SEQUENCE</scope>
    <source>
        <strain evidence="1">PSN4</strain>
    </source>
</reference>
<sequence>MEHDPSLKVSRWLETCDFEADGSIYIFPTTKITITIRIEDEPKNEKEREAEELPAAEITQVPQQPDVKELAKMVREQGNQIQQILQRLNTIEQKSSLFGFLGH</sequence>
<dbReference type="EMBL" id="MU839827">
    <property type="protein sequence ID" value="KAK1760655.1"/>
    <property type="molecule type" value="Genomic_DNA"/>
</dbReference>
<dbReference type="AlphaFoldDB" id="A0AAJ0BLU9"/>
<gene>
    <name evidence="1" type="ORF">QBC47DRAFT_355819</name>
</gene>
<accession>A0AAJ0BLU9</accession>